<gene>
    <name evidence="3" type="ORF">Psuf_003200</name>
</gene>
<dbReference type="PANTHER" id="PTHR43317">
    <property type="entry name" value="THERMOSPERMINE SYNTHASE ACAULIS5"/>
    <property type="match status" value="1"/>
</dbReference>
<dbReference type="KEGG" id="psuu:Psuf_003200"/>
<reference evidence="3 4" key="1">
    <citation type="submission" date="2020-03" db="EMBL/GenBank/DDBJ databases">
        <title>Whole genome shotgun sequence of Phytohabitans suffuscus NBRC 105367.</title>
        <authorList>
            <person name="Komaki H."/>
            <person name="Tamura T."/>
        </authorList>
    </citation>
    <scope>NUCLEOTIDE SEQUENCE [LARGE SCALE GENOMIC DNA]</scope>
    <source>
        <strain evidence="3 4">NBRC 105367</strain>
    </source>
</reference>
<accession>A0A6F8YAB4</accession>
<dbReference type="GO" id="GO:0006596">
    <property type="term" value="P:polyamine biosynthetic process"/>
    <property type="evidence" value="ECO:0007669"/>
    <property type="project" value="UniProtKB-KW"/>
</dbReference>
<evidence type="ECO:0000313" key="3">
    <source>
        <dbReference type="EMBL" id="BCB83007.1"/>
    </source>
</evidence>
<feature type="region of interest" description="Disordered" evidence="2">
    <location>
        <begin position="1"/>
        <end position="22"/>
    </location>
</feature>
<proteinExistence type="predicted"/>
<dbReference type="InterPro" id="IPR029063">
    <property type="entry name" value="SAM-dependent_MTases_sf"/>
</dbReference>
<keyword evidence="1" id="KW-0620">Polyamine biosynthesis</keyword>
<evidence type="ECO:0008006" key="5">
    <source>
        <dbReference type="Google" id="ProtNLM"/>
    </source>
</evidence>
<dbReference type="SUPFAM" id="SSF53335">
    <property type="entry name" value="S-adenosyl-L-methionine-dependent methyltransferases"/>
    <property type="match status" value="1"/>
</dbReference>
<name>A0A6F8YAB4_9ACTN</name>
<evidence type="ECO:0000256" key="2">
    <source>
        <dbReference type="SAM" id="MobiDB-lite"/>
    </source>
</evidence>
<sequence>MGRLRRRRAAAGAPAGSRVVELTPDPARPGAVSLYVDGVAQSYVDKADPTYLHFDYVRRMASVVDAAAPRGEPVRALHLGGGGLTLPRYLAATRPGSTQVVVERDAALLDLVRRELPPPRGDLRVEVADAREAIEAEPAAGYDLVLADVYQAAQLPAHVASVEFAAQVARVLRPGGLYTVNLTDLPPLGHSRVQAATLGAVLPDVCLIAGRAMLRGRRYGNVVLAAAREPGRLPVARLTVRALRDPVAGVVLHGAALDRFVAGAQPLRDPGPPDLTAGAR</sequence>
<evidence type="ECO:0000313" key="4">
    <source>
        <dbReference type="Proteomes" id="UP000503011"/>
    </source>
</evidence>
<dbReference type="Gene3D" id="3.40.50.150">
    <property type="entry name" value="Vaccinia Virus protein VP39"/>
    <property type="match status" value="1"/>
</dbReference>
<dbReference type="RefSeq" id="WP_173152978.1">
    <property type="nucleotide sequence ID" value="NZ_AP022871.1"/>
</dbReference>
<organism evidence="3 4">
    <name type="scientific">Phytohabitans suffuscus</name>
    <dbReference type="NCBI Taxonomy" id="624315"/>
    <lineage>
        <taxon>Bacteria</taxon>
        <taxon>Bacillati</taxon>
        <taxon>Actinomycetota</taxon>
        <taxon>Actinomycetes</taxon>
        <taxon>Micromonosporales</taxon>
        <taxon>Micromonosporaceae</taxon>
    </lineage>
</organism>
<dbReference type="PANTHER" id="PTHR43317:SF1">
    <property type="entry name" value="THERMOSPERMINE SYNTHASE ACAULIS5"/>
    <property type="match status" value="1"/>
</dbReference>
<dbReference type="AlphaFoldDB" id="A0A6F8YAB4"/>
<dbReference type="NCBIfam" id="NF037959">
    <property type="entry name" value="MFS_SpdSyn"/>
    <property type="match status" value="1"/>
</dbReference>
<dbReference type="EMBL" id="AP022871">
    <property type="protein sequence ID" value="BCB83007.1"/>
    <property type="molecule type" value="Genomic_DNA"/>
</dbReference>
<protein>
    <recommendedName>
        <fullName evidence="5">Spermidine synthase</fullName>
    </recommendedName>
</protein>
<dbReference type="Proteomes" id="UP000503011">
    <property type="component" value="Chromosome"/>
</dbReference>
<evidence type="ECO:0000256" key="1">
    <source>
        <dbReference type="ARBA" id="ARBA00023115"/>
    </source>
</evidence>
<reference evidence="3 4" key="2">
    <citation type="submission" date="2020-03" db="EMBL/GenBank/DDBJ databases">
        <authorList>
            <person name="Ichikawa N."/>
            <person name="Kimura A."/>
            <person name="Kitahashi Y."/>
            <person name="Uohara A."/>
        </authorList>
    </citation>
    <scope>NUCLEOTIDE SEQUENCE [LARGE SCALE GENOMIC DNA]</scope>
    <source>
        <strain evidence="3 4">NBRC 105367</strain>
    </source>
</reference>
<keyword evidence="4" id="KW-1185">Reference proteome</keyword>